<dbReference type="SUPFAM" id="SSF52833">
    <property type="entry name" value="Thioredoxin-like"/>
    <property type="match status" value="1"/>
</dbReference>
<dbReference type="PANTHER" id="PTHR10430:SF8">
    <property type="entry name" value="PEROXIREDOXIN-2A-RELATED"/>
    <property type="match status" value="1"/>
</dbReference>
<accession>A0AAQ3Q7D1</accession>
<sequence>MSPIAVRDVIPDGELVWYDDKDEQQQQLSIHTLAAGKKVILFGVPGAFTPIYSIQHVPSFIQSAEQLKSKGVAEILLISGN</sequence>
<dbReference type="Gene3D" id="3.40.30.10">
    <property type="entry name" value="Glutaredoxin"/>
    <property type="match status" value="1"/>
</dbReference>
<keyword evidence="4" id="KW-0575">Peroxidase</keyword>
<evidence type="ECO:0000256" key="7">
    <source>
        <dbReference type="ARBA" id="ARBA00023284"/>
    </source>
</evidence>
<evidence type="ECO:0000313" key="10">
    <source>
        <dbReference type="EMBL" id="WOK98544.1"/>
    </source>
</evidence>
<dbReference type="GO" id="GO:0005737">
    <property type="term" value="C:cytoplasm"/>
    <property type="evidence" value="ECO:0007669"/>
    <property type="project" value="TreeGrafter"/>
</dbReference>
<dbReference type="Proteomes" id="UP001327560">
    <property type="component" value="Chromosome 2"/>
</dbReference>
<evidence type="ECO:0000256" key="3">
    <source>
        <dbReference type="ARBA" id="ARBA00013016"/>
    </source>
</evidence>
<organism evidence="10 11">
    <name type="scientific">Canna indica</name>
    <name type="common">Indian-shot</name>
    <dbReference type="NCBI Taxonomy" id="4628"/>
    <lineage>
        <taxon>Eukaryota</taxon>
        <taxon>Viridiplantae</taxon>
        <taxon>Streptophyta</taxon>
        <taxon>Embryophyta</taxon>
        <taxon>Tracheophyta</taxon>
        <taxon>Spermatophyta</taxon>
        <taxon>Magnoliopsida</taxon>
        <taxon>Liliopsida</taxon>
        <taxon>Zingiberales</taxon>
        <taxon>Cannaceae</taxon>
        <taxon>Canna</taxon>
    </lineage>
</organism>
<dbReference type="EMBL" id="CP136891">
    <property type="protein sequence ID" value="WOK98544.1"/>
    <property type="molecule type" value="Genomic_DNA"/>
</dbReference>
<dbReference type="Pfam" id="PF08534">
    <property type="entry name" value="Redoxin"/>
    <property type="match status" value="1"/>
</dbReference>
<dbReference type="GO" id="GO:0008379">
    <property type="term" value="F:thioredoxin peroxidase activity"/>
    <property type="evidence" value="ECO:0007669"/>
    <property type="project" value="InterPro"/>
</dbReference>
<evidence type="ECO:0000256" key="4">
    <source>
        <dbReference type="ARBA" id="ARBA00022559"/>
    </source>
</evidence>
<evidence type="ECO:0000259" key="9">
    <source>
        <dbReference type="Pfam" id="PF08534"/>
    </source>
</evidence>
<comment type="catalytic activity">
    <reaction evidence="1">
        <text>[glutaredoxin]-dithiol + a hydroperoxide = [glutaredoxin]-disulfide + an alcohol + H2O</text>
        <dbReference type="Rhea" id="RHEA:62624"/>
        <dbReference type="Rhea" id="RHEA-COMP:10729"/>
        <dbReference type="Rhea" id="RHEA-COMP:10730"/>
        <dbReference type="ChEBI" id="CHEBI:15377"/>
        <dbReference type="ChEBI" id="CHEBI:29950"/>
        <dbReference type="ChEBI" id="CHEBI:30879"/>
        <dbReference type="ChEBI" id="CHEBI:35924"/>
        <dbReference type="ChEBI" id="CHEBI:50058"/>
        <dbReference type="EC" id="1.11.1.25"/>
    </reaction>
</comment>
<reference evidence="10 11" key="1">
    <citation type="submission" date="2023-10" db="EMBL/GenBank/DDBJ databases">
        <title>Chromosome-scale genome assembly provides insights into flower coloration mechanisms of Canna indica.</title>
        <authorList>
            <person name="Li C."/>
        </authorList>
    </citation>
    <scope>NUCLEOTIDE SEQUENCE [LARGE SCALE GENOMIC DNA]</scope>
    <source>
        <tissue evidence="10">Flower</tissue>
    </source>
</reference>
<feature type="domain" description="Redoxin" evidence="9">
    <location>
        <begin position="9"/>
        <end position="80"/>
    </location>
</feature>
<protein>
    <recommendedName>
        <fullName evidence="3">glutaredoxin-dependent peroxiredoxin</fullName>
        <ecNumber evidence="3">1.11.1.25</ecNumber>
    </recommendedName>
    <alternativeName>
        <fullName evidence="8">Glutaredoxin-dependent peroxiredoxin</fullName>
    </alternativeName>
</protein>
<dbReference type="GO" id="GO:0045454">
    <property type="term" value="P:cell redox homeostasis"/>
    <property type="evidence" value="ECO:0007669"/>
    <property type="project" value="TreeGrafter"/>
</dbReference>
<dbReference type="InterPro" id="IPR037944">
    <property type="entry name" value="PRX5-like"/>
</dbReference>
<evidence type="ECO:0000256" key="2">
    <source>
        <dbReference type="ARBA" id="ARBA00010505"/>
    </source>
</evidence>
<dbReference type="GO" id="GO:0042744">
    <property type="term" value="P:hydrogen peroxide catabolic process"/>
    <property type="evidence" value="ECO:0007669"/>
    <property type="project" value="TreeGrafter"/>
</dbReference>
<gene>
    <name evidence="10" type="ORF">Cni_G07256</name>
</gene>
<proteinExistence type="inferred from homology"/>
<dbReference type="InterPro" id="IPR013740">
    <property type="entry name" value="Redoxin"/>
</dbReference>
<keyword evidence="6" id="KW-0560">Oxidoreductase</keyword>
<dbReference type="PANTHER" id="PTHR10430">
    <property type="entry name" value="PEROXIREDOXIN"/>
    <property type="match status" value="1"/>
</dbReference>
<evidence type="ECO:0000256" key="8">
    <source>
        <dbReference type="ARBA" id="ARBA00031688"/>
    </source>
</evidence>
<dbReference type="GO" id="GO:0034599">
    <property type="term" value="P:cellular response to oxidative stress"/>
    <property type="evidence" value="ECO:0007669"/>
    <property type="project" value="InterPro"/>
</dbReference>
<dbReference type="AlphaFoldDB" id="A0AAQ3Q7D1"/>
<name>A0AAQ3Q7D1_9LILI</name>
<evidence type="ECO:0000256" key="5">
    <source>
        <dbReference type="ARBA" id="ARBA00022862"/>
    </source>
</evidence>
<evidence type="ECO:0000256" key="6">
    <source>
        <dbReference type="ARBA" id="ARBA00023002"/>
    </source>
</evidence>
<keyword evidence="11" id="KW-1185">Reference proteome</keyword>
<keyword evidence="7" id="KW-0676">Redox-active center</keyword>
<comment type="similarity">
    <text evidence="2">Belongs to the peroxiredoxin family. Prx5 subfamily.</text>
</comment>
<dbReference type="InterPro" id="IPR036249">
    <property type="entry name" value="Thioredoxin-like_sf"/>
</dbReference>
<dbReference type="EC" id="1.11.1.25" evidence="3"/>
<keyword evidence="5" id="KW-0049">Antioxidant</keyword>
<evidence type="ECO:0000256" key="1">
    <source>
        <dbReference type="ARBA" id="ARBA00001711"/>
    </source>
</evidence>
<evidence type="ECO:0000313" key="11">
    <source>
        <dbReference type="Proteomes" id="UP001327560"/>
    </source>
</evidence>